<dbReference type="EMBL" id="BA000048">
    <property type="protein sequence ID" value="BAJ50392.1"/>
    <property type="molecule type" value="Genomic_DNA"/>
</dbReference>
<evidence type="ECO:0000313" key="5">
    <source>
        <dbReference type="Proteomes" id="UP000008120"/>
    </source>
</evidence>
<dbReference type="Gene3D" id="3.40.50.2300">
    <property type="match status" value="2"/>
</dbReference>
<feature type="domain" description="ABC transporter substrate-binding protein PnrA-like" evidence="2">
    <location>
        <begin position="33"/>
        <end position="275"/>
    </location>
</feature>
<dbReference type="GO" id="GO:0005886">
    <property type="term" value="C:plasma membrane"/>
    <property type="evidence" value="ECO:0007669"/>
    <property type="project" value="InterPro"/>
</dbReference>
<protein>
    <submittedName>
        <fullName evidence="3">Basic membrane lipoprotein</fullName>
    </submittedName>
</protein>
<dbReference type="Proteomes" id="UP000008120">
    <property type="component" value="Chromosome"/>
</dbReference>
<keyword evidence="3" id="KW-0449">Lipoprotein</keyword>
<evidence type="ECO:0000259" key="2">
    <source>
        <dbReference type="Pfam" id="PF02608"/>
    </source>
</evidence>
<dbReference type="EMBL" id="AP011841">
    <property type="protein sequence ID" value="BAJ47562.1"/>
    <property type="molecule type" value="Genomic_DNA"/>
</dbReference>
<dbReference type="PANTHER" id="PTHR43208">
    <property type="entry name" value="ABC TRANSPORTER SUBSTRATE-BINDING PROTEIN"/>
    <property type="match status" value="1"/>
</dbReference>
<dbReference type="CDD" id="cd06304">
    <property type="entry name" value="PBP1_BmpA_Med_PnrA-like"/>
    <property type="match status" value="1"/>
</dbReference>
<dbReference type="KEGG" id="csu:CSUB_C0531"/>
<dbReference type="AlphaFoldDB" id="E6N5J3"/>
<sequence length="340" mass="37612">MPTTITQTVTTGVEPRRQLTVRAVFQTPISEPWDGAIHAAILAVADEFKTKGINVDYQFVDRKIDPRDYELALRDAARVADIVFLDAFLKEDIARRVAKEFKNVAFAAGSEFLPAQPNFSVFDNWLHQPAYLAGIIAGKITKSKRIGAVAAMDINEVNRIVNAFIAGAKSVNPDVKAKVVNLLGNIPPGESPWYHPATAKRLAKALIDLNTDVIFAERVGAEEAAVEAKAEGKDVWIIGNMADQYSRAPTVTITSLVWDMRPTVRIAFQRVLANAWVADNLGTYSWMSFGGSYLADFHEFGKPSPPLTTEILNLVNEWRNKVMDGLTWIPINEMPPVSEF</sequence>
<dbReference type="STRING" id="311458.CSUB_C0531"/>
<dbReference type="BioCyc" id="CCAL311458:G131R-539-MONOMER"/>
<reference evidence="3 5" key="2">
    <citation type="journal article" date="2011" name="Nucleic Acids Res.">
        <title>Insights into the evolution of Archaea and eukaryotic protein modifier systems revealed by the genome of a novel archaeal group.</title>
        <authorList>
            <person name="Nunoura T."/>
            <person name="Takaki Y."/>
            <person name="Kakuta J."/>
            <person name="Nishi S."/>
            <person name="Sugahara J."/>
            <person name="Kazama H."/>
            <person name="Chee G."/>
            <person name="Hattori M."/>
            <person name="Kanai A."/>
            <person name="Atomi H."/>
            <person name="Takai K."/>
            <person name="Takami H."/>
        </authorList>
    </citation>
    <scope>NUCLEOTIDE SEQUENCE [LARGE SCALE GENOMIC DNA]</scope>
</reference>
<reference evidence="3 5" key="1">
    <citation type="journal article" date="2005" name="Environ. Microbiol.">
        <title>Genetic and functional properties of uncultivated thermophilic crenarchaeotes from a subsurface gold mine as revealed by analysis of genome fragments.</title>
        <authorList>
            <person name="Nunoura T."/>
            <person name="Hirayama H."/>
            <person name="Takami H."/>
            <person name="Oida H."/>
            <person name="Nishi S."/>
            <person name="Shimamura S."/>
            <person name="Suzuki Y."/>
            <person name="Inagaki F."/>
            <person name="Takai K."/>
            <person name="Nealson K.H."/>
            <person name="Horikoshi K."/>
        </authorList>
    </citation>
    <scope>NUCLEOTIDE SEQUENCE [LARGE SCALE GENOMIC DNA]</scope>
</reference>
<gene>
    <name evidence="4" type="ORF">CSUB_C0531</name>
    <name evidence="3" type="ORF">HGMM_F52E01C07</name>
</gene>
<evidence type="ECO:0000256" key="1">
    <source>
        <dbReference type="ARBA" id="ARBA00022729"/>
    </source>
</evidence>
<proteinExistence type="predicted"/>
<keyword evidence="1" id="KW-0732">Signal</keyword>
<dbReference type="SUPFAM" id="SSF53822">
    <property type="entry name" value="Periplasmic binding protein-like I"/>
    <property type="match status" value="1"/>
</dbReference>
<dbReference type="InterPro" id="IPR052910">
    <property type="entry name" value="ABC-Purine-Binding"/>
</dbReference>
<evidence type="ECO:0000313" key="4">
    <source>
        <dbReference type="EMBL" id="BAJ50392.1"/>
    </source>
</evidence>
<dbReference type="Pfam" id="PF02608">
    <property type="entry name" value="Bmp"/>
    <property type="match status" value="1"/>
</dbReference>
<dbReference type="PANTHER" id="PTHR43208:SF1">
    <property type="entry name" value="ABC TRANSPORTER SUBSTRATE-BINDING PROTEIN"/>
    <property type="match status" value="1"/>
</dbReference>
<dbReference type="InterPro" id="IPR028082">
    <property type="entry name" value="Peripla_BP_I"/>
</dbReference>
<name>E6N5J3_CALS0</name>
<dbReference type="InterPro" id="IPR003760">
    <property type="entry name" value="PnrA-like"/>
</dbReference>
<accession>E6N5J3</accession>
<organism evidence="3 5">
    <name type="scientific">Caldiarchaeum subterraneum</name>
    <dbReference type="NCBI Taxonomy" id="311458"/>
    <lineage>
        <taxon>Archaea</taxon>
        <taxon>Nitrososphaerota</taxon>
        <taxon>Candidatus Caldarchaeales</taxon>
        <taxon>Candidatus Caldarchaeaceae</taxon>
        <taxon>Candidatus Caldarchaeum</taxon>
    </lineage>
</organism>
<evidence type="ECO:0000313" key="3">
    <source>
        <dbReference type="EMBL" id="BAJ47562.1"/>
    </source>
</evidence>